<accession>A0A371DML9</accession>
<gene>
    <name evidence="2" type="ORF">OH76DRAFT_1146593</name>
</gene>
<name>A0A371DML9_9APHY</name>
<evidence type="ECO:0000256" key="1">
    <source>
        <dbReference type="SAM" id="MobiDB-lite"/>
    </source>
</evidence>
<evidence type="ECO:0000313" key="2">
    <source>
        <dbReference type="EMBL" id="RDX53762.1"/>
    </source>
</evidence>
<reference evidence="2 3" key="1">
    <citation type="journal article" date="2018" name="Biotechnol. Biofuels">
        <title>Integrative visual omics of the white-rot fungus Polyporus brumalis exposes the biotechnological potential of its oxidative enzymes for delignifying raw plant biomass.</title>
        <authorList>
            <person name="Miyauchi S."/>
            <person name="Rancon A."/>
            <person name="Drula E."/>
            <person name="Hage H."/>
            <person name="Chaduli D."/>
            <person name="Favel A."/>
            <person name="Grisel S."/>
            <person name="Henrissat B."/>
            <person name="Herpoel-Gimbert I."/>
            <person name="Ruiz-Duenas F.J."/>
            <person name="Chevret D."/>
            <person name="Hainaut M."/>
            <person name="Lin J."/>
            <person name="Wang M."/>
            <person name="Pangilinan J."/>
            <person name="Lipzen A."/>
            <person name="Lesage-Meessen L."/>
            <person name="Navarro D."/>
            <person name="Riley R."/>
            <person name="Grigoriev I.V."/>
            <person name="Zhou S."/>
            <person name="Raouche S."/>
            <person name="Rosso M.N."/>
        </authorList>
    </citation>
    <scope>NUCLEOTIDE SEQUENCE [LARGE SCALE GENOMIC DNA]</scope>
    <source>
        <strain evidence="2 3">BRFM 1820</strain>
    </source>
</reference>
<feature type="region of interest" description="Disordered" evidence="1">
    <location>
        <begin position="1"/>
        <end position="22"/>
    </location>
</feature>
<dbReference type="AlphaFoldDB" id="A0A371DML9"/>
<dbReference type="Proteomes" id="UP000256964">
    <property type="component" value="Unassembled WGS sequence"/>
</dbReference>
<proteinExistence type="predicted"/>
<protein>
    <submittedName>
        <fullName evidence="2">Uncharacterized protein</fullName>
    </submittedName>
</protein>
<sequence>MTTQGSTDQETEVHASGTNGPHPRRFLLKFDWARVTTFEVNTRGCREGGHPEPCRHQQGPWRTHRRLCLGERTYRAHVWSCVWLRTGRVPLYNHTETTASALSNGVVPFHAPIRYLHVSGRRMPRVTAGCNACLSCSRYEPFIDTLSRRFLTV</sequence>
<dbReference type="EMBL" id="KZ857386">
    <property type="protein sequence ID" value="RDX53762.1"/>
    <property type="molecule type" value="Genomic_DNA"/>
</dbReference>
<evidence type="ECO:0000313" key="3">
    <source>
        <dbReference type="Proteomes" id="UP000256964"/>
    </source>
</evidence>
<organism evidence="2 3">
    <name type="scientific">Lentinus brumalis</name>
    <dbReference type="NCBI Taxonomy" id="2498619"/>
    <lineage>
        <taxon>Eukaryota</taxon>
        <taxon>Fungi</taxon>
        <taxon>Dikarya</taxon>
        <taxon>Basidiomycota</taxon>
        <taxon>Agaricomycotina</taxon>
        <taxon>Agaricomycetes</taxon>
        <taxon>Polyporales</taxon>
        <taxon>Polyporaceae</taxon>
        <taxon>Lentinus</taxon>
    </lineage>
</organism>
<keyword evidence="3" id="KW-1185">Reference proteome</keyword>